<comment type="cofactor">
    <cofactor evidence="2">
        <name>Ca(2+)</name>
        <dbReference type="ChEBI" id="CHEBI:29108"/>
    </cofactor>
</comment>
<comment type="function">
    <text evidence="2">May mediate accelerated ATP-independent bidirectional transbilayer migration of phospholipids upon binding calcium ions that results in a loss of phospholipid asymmetry in the plasma membrane.</text>
</comment>
<keyword evidence="2" id="KW-0564">Palmitate</keyword>
<evidence type="ECO:0000256" key="1">
    <source>
        <dbReference type="ARBA" id="ARBA00005350"/>
    </source>
</evidence>
<reference evidence="3" key="1">
    <citation type="submission" date="2023-10" db="EMBL/GenBank/DDBJ databases">
        <title>Genome assembly of Pristionchus species.</title>
        <authorList>
            <person name="Yoshida K."/>
            <person name="Sommer R.J."/>
        </authorList>
    </citation>
    <scope>NUCLEOTIDE SEQUENCE</scope>
    <source>
        <strain evidence="3">RS5133</strain>
    </source>
</reference>
<dbReference type="InterPro" id="IPR005552">
    <property type="entry name" value="Scramblase"/>
</dbReference>
<comment type="caution">
    <text evidence="3">The sequence shown here is derived from an EMBL/GenBank/DDBJ whole genome shotgun (WGS) entry which is preliminary data.</text>
</comment>
<keyword evidence="2" id="KW-0449">Lipoprotein</keyword>
<dbReference type="AlphaFoldDB" id="A0AAV5W766"/>
<feature type="non-terminal residue" evidence="3">
    <location>
        <position position="1"/>
    </location>
</feature>
<accession>A0AAV5W766</accession>
<sequence length="254" mass="28480">NLPCPGETVMIMPTIPMGMDIPPGLEYLYTIGSAHVQQKTDMLEMMSKIDTPNKYMIYNDQGHFIYYAQEVQSQGEFMAAQVVGDSRGFRFQVTDALGRLVFTIYRTSKLWTNCEMLIEAPAGCPCGYASFQSTPMCRGILTIMDQFRQPQLTIPFPSERDAHLSDRGYPLMLGGLLVGAIVRKWPGFMAQAMTNCDNFALTFPPSLDVRTKCVLLACAILIDFIDFEDKRDVTRGKRKTISPQARASLGNPYQ</sequence>
<keyword evidence="4" id="KW-1185">Reference proteome</keyword>
<dbReference type="InterPro" id="IPR025659">
    <property type="entry name" value="Tubby-like_C"/>
</dbReference>
<protein>
    <recommendedName>
        <fullName evidence="2">Phospholipid scramblase</fullName>
    </recommendedName>
</protein>
<dbReference type="Pfam" id="PF03803">
    <property type="entry name" value="Scramblase"/>
    <property type="match status" value="1"/>
</dbReference>
<feature type="non-terminal residue" evidence="3">
    <location>
        <position position="254"/>
    </location>
</feature>
<keyword evidence="2" id="KW-0106">Calcium</keyword>
<name>A0AAV5W766_9BILA</name>
<evidence type="ECO:0000313" key="4">
    <source>
        <dbReference type="Proteomes" id="UP001432322"/>
    </source>
</evidence>
<organism evidence="3 4">
    <name type="scientific">Pristionchus fissidentatus</name>
    <dbReference type="NCBI Taxonomy" id="1538716"/>
    <lineage>
        <taxon>Eukaryota</taxon>
        <taxon>Metazoa</taxon>
        <taxon>Ecdysozoa</taxon>
        <taxon>Nematoda</taxon>
        <taxon>Chromadorea</taxon>
        <taxon>Rhabditida</taxon>
        <taxon>Rhabditina</taxon>
        <taxon>Diplogasteromorpha</taxon>
        <taxon>Diplogasteroidea</taxon>
        <taxon>Neodiplogasteridae</taxon>
        <taxon>Pristionchus</taxon>
    </lineage>
</organism>
<evidence type="ECO:0000313" key="3">
    <source>
        <dbReference type="EMBL" id="GMT26837.1"/>
    </source>
</evidence>
<proteinExistence type="inferred from homology"/>
<evidence type="ECO:0000256" key="2">
    <source>
        <dbReference type="RuleBase" id="RU363116"/>
    </source>
</evidence>
<dbReference type="GO" id="GO:0017128">
    <property type="term" value="F:phospholipid scramblase activity"/>
    <property type="evidence" value="ECO:0007669"/>
    <property type="project" value="InterPro"/>
</dbReference>
<dbReference type="PANTHER" id="PTHR23248">
    <property type="entry name" value="PHOSPHOLIPID SCRAMBLASE-RELATED"/>
    <property type="match status" value="1"/>
</dbReference>
<dbReference type="PANTHER" id="PTHR23248:SF9">
    <property type="entry name" value="PHOSPHOLIPID SCRAMBLASE"/>
    <property type="match status" value="1"/>
</dbReference>
<dbReference type="SUPFAM" id="SSF54518">
    <property type="entry name" value="Tubby C-terminal domain-like"/>
    <property type="match status" value="1"/>
</dbReference>
<dbReference type="EMBL" id="BTSY01000005">
    <property type="protein sequence ID" value="GMT26837.1"/>
    <property type="molecule type" value="Genomic_DNA"/>
</dbReference>
<dbReference type="Proteomes" id="UP001432322">
    <property type="component" value="Unassembled WGS sequence"/>
</dbReference>
<comment type="similarity">
    <text evidence="1 2">Belongs to the phospholipid scramblase family.</text>
</comment>
<dbReference type="GO" id="GO:0005886">
    <property type="term" value="C:plasma membrane"/>
    <property type="evidence" value="ECO:0007669"/>
    <property type="project" value="TreeGrafter"/>
</dbReference>
<gene>
    <name evidence="3" type="ORF">PFISCL1PPCAC_18134</name>
</gene>